<dbReference type="GO" id="GO:0033202">
    <property type="term" value="C:DNA helicase complex"/>
    <property type="evidence" value="ECO:0007669"/>
    <property type="project" value="TreeGrafter"/>
</dbReference>
<dbReference type="InterPro" id="IPR013986">
    <property type="entry name" value="DExx_box_DNA_helicase_dom_sf"/>
</dbReference>
<dbReference type="GO" id="GO:0043138">
    <property type="term" value="F:3'-5' DNA helicase activity"/>
    <property type="evidence" value="ECO:0007669"/>
    <property type="project" value="UniProtKB-EC"/>
</dbReference>
<dbReference type="InterPro" id="IPR000212">
    <property type="entry name" value="DNA_helicase_UvrD/REP"/>
</dbReference>
<dbReference type="RefSeq" id="WP_067011703.1">
    <property type="nucleotide sequence ID" value="NZ_FLOB01000001.1"/>
</dbReference>
<dbReference type="NCBIfam" id="NF008743">
    <property type="entry name" value="PRK11773.1"/>
    <property type="match status" value="1"/>
</dbReference>
<dbReference type="GO" id="GO:0016887">
    <property type="term" value="F:ATP hydrolysis activity"/>
    <property type="evidence" value="ECO:0007669"/>
    <property type="project" value="RHEA"/>
</dbReference>
<protein>
    <recommendedName>
        <fullName evidence="9">DNA 3'-5' helicase</fullName>
        <ecNumber evidence="9">5.6.2.4</ecNumber>
    </recommendedName>
    <alternativeName>
        <fullName evidence="10">DNA 3'-5' helicase II</fullName>
    </alternativeName>
</protein>
<comment type="similarity">
    <text evidence="1">Belongs to the helicase family. UvrD subfamily.</text>
</comment>
<dbReference type="AlphaFoldDB" id="A0A1A8T265"/>
<feature type="domain" description="UvrD-like helicase C-terminal" evidence="14">
    <location>
        <begin position="287"/>
        <end position="567"/>
    </location>
</feature>
<feature type="domain" description="UvrD-like helicase ATP-binding" evidence="13">
    <location>
        <begin position="8"/>
        <end position="286"/>
    </location>
</feature>
<dbReference type="PROSITE" id="PS51217">
    <property type="entry name" value="UVRD_HELICASE_CTER"/>
    <property type="match status" value="1"/>
</dbReference>
<dbReference type="PANTHER" id="PTHR11070">
    <property type="entry name" value="UVRD / RECB / PCRA DNA HELICASE FAMILY MEMBER"/>
    <property type="match status" value="1"/>
</dbReference>
<keyword evidence="3 12" id="KW-0378">Hydrolase</keyword>
<evidence type="ECO:0000313" key="15">
    <source>
        <dbReference type="EMBL" id="SBS25016.1"/>
    </source>
</evidence>
<dbReference type="Pfam" id="PF21196">
    <property type="entry name" value="PcrA_UvrD_tudor"/>
    <property type="match status" value="1"/>
</dbReference>
<dbReference type="InterPro" id="IPR014016">
    <property type="entry name" value="UvrD-like_ATP-bd"/>
</dbReference>
<proteinExistence type="inferred from homology"/>
<evidence type="ECO:0000256" key="2">
    <source>
        <dbReference type="ARBA" id="ARBA00022741"/>
    </source>
</evidence>
<accession>A0A1A8T265</accession>
<feature type="binding site" evidence="12">
    <location>
        <begin position="29"/>
        <end position="36"/>
    </location>
    <ligand>
        <name>ATP</name>
        <dbReference type="ChEBI" id="CHEBI:30616"/>
    </ligand>
</feature>
<keyword evidence="16" id="KW-1185">Reference proteome</keyword>
<evidence type="ECO:0000256" key="4">
    <source>
        <dbReference type="ARBA" id="ARBA00022806"/>
    </source>
</evidence>
<dbReference type="Gene3D" id="3.40.50.300">
    <property type="entry name" value="P-loop containing nucleotide triphosphate hydrolases"/>
    <property type="match status" value="2"/>
</dbReference>
<dbReference type="Proteomes" id="UP000092544">
    <property type="component" value="Unassembled WGS sequence"/>
</dbReference>
<dbReference type="GO" id="GO:0005524">
    <property type="term" value="F:ATP binding"/>
    <property type="evidence" value="ECO:0007669"/>
    <property type="project" value="UniProtKB-UniRule"/>
</dbReference>
<evidence type="ECO:0000256" key="10">
    <source>
        <dbReference type="ARBA" id="ARBA00034923"/>
    </source>
</evidence>
<dbReference type="InterPro" id="IPR027417">
    <property type="entry name" value="P-loop_NTPase"/>
</dbReference>
<keyword evidence="6" id="KW-0238">DNA-binding</keyword>
<evidence type="ECO:0000256" key="9">
    <source>
        <dbReference type="ARBA" id="ARBA00034808"/>
    </source>
</evidence>
<keyword evidence="2 12" id="KW-0547">Nucleotide-binding</keyword>
<dbReference type="PROSITE" id="PS51198">
    <property type="entry name" value="UVRD_HELICASE_ATP_BIND"/>
    <property type="match status" value="1"/>
</dbReference>
<evidence type="ECO:0000313" key="16">
    <source>
        <dbReference type="Proteomes" id="UP000092544"/>
    </source>
</evidence>
<dbReference type="EMBL" id="FLOB01000001">
    <property type="protein sequence ID" value="SBS25016.1"/>
    <property type="molecule type" value="Genomic_DNA"/>
</dbReference>
<keyword evidence="4 12" id="KW-0347">Helicase</keyword>
<evidence type="ECO:0000256" key="7">
    <source>
        <dbReference type="ARBA" id="ARBA00023235"/>
    </source>
</evidence>
<dbReference type="PANTHER" id="PTHR11070:SF2">
    <property type="entry name" value="ATP-DEPENDENT DNA HELICASE SRS2"/>
    <property type="match status" value="1"/>
</dbReference>
<dbReference type="GO" id="GO:0000725">
    <property type="term" value="P:recombinational repair"/>
    <property type="evidence" value="ECO:0007669"/>
    <property type="project" value="TreeGrafter"/>
</dbReference>
<dbReference type="CDD" id="cd17932">
    <property type="entry name" value="DEXQc_UvrD"/>
    <property type="match status" value="1"/>
</dbReference>
<dbReference type="SUPFAM" id="SSF52540">
    <property type="entry name" value="P-loop containing nucleoside triphosphate hydrolases"/>
    <property type="match status" value="1"/>
</dbReference>
<evidence type="ECO:0000256" key="8">
    <source>
        <dbReference type="ARBA" id="ARBA00034617"/>
    </source>
</evidence>
<evidence type="ECO:0000259" key="13">
    <source>
        <dbReference type="PROSITE" id="PS51198"/>
    </source>
</evidence>
<evidence type="ECO:0000256" key="1">
    <source>
        <dbReference type="ARBA" id="ARBA00009922"/>
    </source>
</evidence>
<comment type="catalytic activity">
    <reaction evidence="8">
        <text>Couples ATP hydrolysis with the unwinding of duplex DNA by translocating in the 3'-5' direction.</text>
        <dbReference type="EC" id="5.6.2.4"/>
    </reaction>
</comment>
<evidence type="ECO:0000256" key="12">
    <source>
        <dbReference type="PROSITE-ProRule" id="PRU00560"/>
    </source>
</evidence>
<dbReference type="CDD" id="cd18807">
    <property type="entry name" value="SF1_C_UvrD"/>
    <property type="match status" value="1"/>
</dbReference>
<evidence type="ECO:0000256" key="6">
    <source>
        <dbReference type="ARBA" id="ARBA00023125"/>
    </source>
</evidence>
<evidence type="ECO:0000259" key="14">
    <source>
        <dbReference type="PROSITE" id="PS51217"/>
    </source>
</evidence>
<dbReference type="GO" id="GO:0009314">
    <property type="term" value="P:response to radiation"/>
    <property type="evidence" value="ECO:0007669"/>
    <property type="project" value="UniProtKB-ARBA"/>
</dbReference>
<dbReference type="EC" id="5.6.2.4" evidence="9"/>
<evidence type="ECO:0000256" key="11">
    <source>
        <dbReference type="ARBA" id="ARBA00048988"/>
    </source>
</evidence>
<evidence type="ECO:0000256" key="5">
    <source>
        <dbReference type="ARBA" id="ARBA00022840"/>
    </source>
</evidence>
<gene>
    <name evidence="15" type="primary">uvrD_1</name>
    <name evidence="15" type="ORF">MSP8886_00143</name>
</gene>
<sequence>MDVSFILDSLNDKQRDAVAAPLQNSLVLAGAGSGKTRVLVHRIAWLMHAYQLSPYSIMAVTFTNKAAREMQGRIEELVGVPPQGMWVGTFHGLAHRLLRAHWRDAGLKENFQIMDSDDQLRLVKRIMREMNIDDTRWPPKQVCWFINGQKDEGRRAAHVPDSHDPFSKGMRELYYHYEEACERLGMLDFGELLLRAHELMLTNPPLLRHYQERFRHVLVDEFQDTNTIQYAWLRVMVGEQGTITAVGDDDQSIYGWRGAKIENIHNFTKHFKDVQTIRLEQNYRSTGHILNAANGLIKNNDDRLGKELWTDSGDGEPISLYAGFNEQDEARFIIGIIKKWRDEGAALKETAILYRSNAQSRVIEECLVREQIAYRIYGGHRFYDRLEIKNALAYARLALDPNDDGAMERVINVPPRGIGERSISTLREMARDQGCSMWQAAQLIVDQAIMPARATNAIKGFQQIIDDLMTTVQQPDLSLGDIFEQIINDAGLIPFHEKEKGEKGEARVENLKELIGAAGGFSWNPEDEAFSSPLMAFLDQAVLDAGDAQADEYQDAVQLMTLHSAKGLEFPLVFLTGVEENLFPSKMSFEEPGRLEEERRLCYVGITRAMKKLYITYAESRRLFGSESFNSPSRFIKEIPPQCLEEVRLRSQVSRPVSMQRPDYQTEKARLQNSTVLNNFKAPEVNVNMGDRVKHPVFGEGLVINYEGQGPQARVQVNFDDEGSKWLVLSFAKLEVL</sequence>
<comment type="catalytic activity">
    <reaction evidence="11">
        <text>ATP + H2O = ADP + phosphate + H(+)</text>
        <dbReference type="Rhea" id="RHEA:13065"/>
        <dbReference type="ChEBI" id="CHEBI:15377"/>
        <dbReference type="ChEBI" id="CHEBI:15378"/>
        <dbReference type="ChEBI" id="CHEBI:30616"/>
        <dbReference type="ChEBI" id="CHEBI:43474"/>
        <dbReference type="ChEBI" id="CHEBI:456216"/>
        <dbReference type="EC" id="5.6.2.4"/>
    </reaction>
</comment>
<name>A0A1A8T265_9GAMM</name>
<dbReference type="Gene3D" id="1.10.10.160">
    <property type="match status" value="1"/>
</dbReference>
<dbReference type="InterPro" id="IPR014017">
    <property type="entry name" value="DNA_helicase_UvrD-like_C"/>
</dbReference>
<dbReference type="OrthoDB" id="9806690at2"/>
<dbReference type="Pfam" id="PF00580">
    <property type="entry name" value="UvrD-helicase"/>
    <property type="match status" value="1"/>
</dbReference>
<dbReference type="FunFam" id="1.10.10.160:FF:000001">
    <property type="entry name" value="ATP-dependent DNA helicase"/>
    <property type="match status" value="1"/>
</dbReference>
<keyword evidence="7" id="KW-0413">Isomerase</keyword>
<organism evidence="15 16">
    <name type="scientific">Marinomonas spartinae</name>
    <dbReference type="NCBI Taxonomy" id="1792290"/>
    <lineage>
        <taxon>Bacteria</taxon>
        <taxon>Pseudomonadati</taxon>
        <taxon>Pseudomonadota</taxon>
        <taxon>Gammaproteobacteria</taxon>
        <taxon>Oceanospirillales</taxon>
        <taxon>Oceanospirillaceae</taxon>
        <taxon>Marinomonas</taxon>
    </lineage>
</organism>
<dbReference type="STRING" id="1792290.MSP8886_00143"/>
<keyword evidence="5 12" id="KW-0067">ATP-binding</keyword>
<dbReference type="GO" id="GO:0005829">
    <property type="term" value="C:cytosol"/>
    <property type="evidence" value="ECO:0007669"/>
    <property type="project" value="TreeGrafter"/>
</dbReference>
<dbReference type="Pfam" id="PF13361">
    <property type="entry name" value="UvrD_C"/>
    <property type="match status" value="1"/>
</dbReference>
<reference evidence="15 16" key="1">
    <citation type="submission" date="2016-06" db="EMBL/GenBank/DDBJ databases">
        <authorList>
            <person name="Kjaerup R.B."/>
            <person name="Dalgaard T.S."/>
            <person name="Juul-Madsen H.R."/>
        </authorList>
    </citation>
    <scope>NUCLEOTIDE SEQUENCE [LARGE SCALE GENOMIC DNA]</scope>
    <source>
        <strain evidence="15 16">CECT 8886</strain>
    </source>
</reference>
<evidence type="ECO:0000256" key="3">
    <source>
        <dbReference type="ARBA" id="ARBA00022801"/>
    </source>
</evidence>
<dbReference type="GO" id="GO:0003677">
    <property type="term" value="F:DNA binding"/>
    <property type="evidence" value="ECO:0007669"/>
    <property type="project" value="UniProtKB-KW"/>
</dbReference>
<dbReference type="Gene3D" id="1.10.486.10">
    <property type="entry name" value="PCRA, domain 4"/>
    <property type="match status" value="1"/>
</dbReference>